<dbReference type="InParanoid" id="L0HEW7"/>
<dbReference type="Pfam" id="PF13489">
    <property type="entry name" value="Methyltransf_23"/>
    <property type="match status" value="1"/>
</dbReference>
<accession>L0HEW7</accession>
<dbReference type="Pfam" id="PF26487">
    <property type="entry name" value="DUF8157_C"/>
    <property type="match status" value="1"/>
</dbReference>
<dbReference type="Gene3D" id="3.40.50.150">
    <property type="entry name" value="Vaccinia Virus protein VP39"/>
    <property type="match status" value="1"/>
</dbReference>
<reference evidence="4" key="1">
    <citation type="submission" date="2011-12" db="EMBL/GenBank/DDBJ databases">
        <title>Complete sequence of Methanoregula formicicum SMSP.</title>
        <authorList>
            <person name="Lucas S."/>
            <person name="Han J."/>
            <person name="Lapidus A."/>
            <person name="Cheng J.-F."/>
            <person name="Goodwin L."/>
            <person name="Pitluck S."/>
            <person name="Peters L."/>
            <person name="Ovchinnikova G."/>
            <person name="Teshima H."/>
            <person name="Detter J.C."/>
            <person name="Han C."/>
            <person name="Tapia R."/>
            <person name="Land M."/>
            <person name="Hauser L."/>
            <person name="Kyrpides N."/>
            <person name="Ivanova N."/>
            <person name="Pagani I."/>
            <person name="Imachi H."/>
            <person name="Tamaki H."/>
            <person name="Sekiguchi Y."/>
            <person name="Kamagata Y."/>
            <person name="Cadillo-Quiroz H."/>
            <person name="Zinder S."/>
            <person name="Liu W.-T."/>
            <person name="Woyke T."/>
        </authorList>
    </citation>
    <scope>NUCLEOTIDE SEQUENCE [LARGE SCALE GENOMIC DNA]</scope>
    <source>
        <strain evidence="4">DSM 22288 / NBRC 105244 / SMSP</strain>
    </source>
</reference>
<name>L0HEW7_METFS</name>
<keyword evidence="3" id="KW-0489">Methyltransferase</keyword>
<dbReference type="EMBL" id="CP003167">
    <property type="protein sequence ID" value="AGB01858.1"/>
    <property type="molecule type" value="Genomic_DNA"/>
</dbReference>
<dbReference type="eggNOG" id="arCOG04580">
    <property type="taxonomic scope" value="Archaea"/>
</dbReference>
<dbReference type="Proteomes" id="UP000010824">
    <property type="component" value="Chromosome"/>
</dbReference>
<keyword evidence="3" id="KW-0808">Transferase</keyword>
<dbReference type="InterPro" id="IPR029063">
    <property type="entry name" value="SAM-dependent_MTases_sf"/>
</dbReference>
<protein>
    <submittedName>
        <fullName evidence="3">Ribosomal methyltransferase Rsm22</fullName>
    </submittedName>
</protein>
<dbReference type="CDD" id="cd02440">
    <property type="entry name" value="AdoMet_MTases"/>
    <property type="match status" value="1"/>
</dbReference>
<dbReference type="GO" id="GO:0008168">
    <property type="term" value="F:methyltransferase activity"/>
    <property type="evidence" value="ECO:0007669"/>
    <property type="project" value="UniProtKB-KW"/>
</dbReference>
<dbReference type="GeneID" id="14310111"/>
<feature type="domain" description="DUF8157" evidence="2">
    <location>
        <begin position="396"/>
        <end position="487"/>
    </location>
</feature>
<dbReference type="InterPro" id="IPR058959">
    <property type="entry name" value="DUF8157_C"/>
</dbReference>
<dbReference type="GO" id="GO:0032259">
    <property type="term" value="P:methylation"/>
    <property type="evidence" value="ECO:0007669"/>
    <property type="project" value="UniProtKB-KW"/>
</dbReference>
<feature type="domain" description="DUF8157" evidence="1">
    <location>
        <begin position="5"/>
        <end position="53"/>
    </location>
</feature>
<proteinExistence type="predicted"/>
<dbReference type="KEGG" id="mfo:Metfor_0798"/>
<organism evidence="3 4">
    <name type="scientific">Methanoregula formicica (strain DSM 22288 / NBRC 105244 / SMSP)</name>
    <dbReference type="NCBI Taxonomy" id="593750"/>
    <lineage>
        <taxon>Archaea</taxon>
        <taxon>Methanobacteriati</taxon>
        <taxon>Methanobacteriota</taxon>
        <taxon>Stenosarchaea group</taxon>
        <taxon>Methanomicrobia</taxon>
        <taxon>Methanomicrobiales</taxon>
        <taxon>Methanoregulaceae</taxon>
        <taxon>Methanoregula</taxon>
    </lineage>
</organism>
<dbReference type="STRING" id="593750.Metfor_0798"/>
<reference evidence="3 4" key="2">
    <citation type="journal article" date="2014" name="Genome Announc.">
        <title>Complete Genome Sequence of Methanoregula formicica SMSPT, a Mesophilic Hydrogenotrophic Methanogen Isolated from a Methanogenic Upflow Anaerobic Sludge Blanket Reactor.</title>
        <authorList>
            <person name="Yamamoto K."/>
            <person name="Tamaki H."/>
            <person name="Cadillo-Quiroz H."/>
            <person name="Imachi H."/>
            <person name="Kyrpides N."/>
            <person name="Woyke T."/>
            <person name="Goodwin L."/>
            <person name="Zinder S.H."/>
            <person name="Kamagata Y."/>
            <person name="Liu W.T."/>
        </authorList>
    </citation>
    <scope>NUCLEOTIDE SEQUENCE [LARGE SCALE GENOMIC DNA]</scope>
    <source>
        <strain evidence="4">DSM 22288 / NBRC 105244 / SMSP</strain>
    </source>
</reference>
<evidence type="ECO:0000313" key="3">
    <source>
        <dbReference type="EMBL" id="AGB01858.1"/>
    </source>
</evidence>
<dbReference type="AlphaFoldDB" id="L0HEW7"/>
<dbReference type="Pfam" id="PF26486">
    <property type="entry name" value="DUF8157"/>
    <property type="match status" value="1"/>
</dbReference>
<keyword evidence="4" id="KW-1185">Reference proteome</keyword>
<dbReference type="InterPro" id="IPR058470">
    <property type="entry name" value="DUF8157_N"/>
</dbReference>
<sequence length="494" mass="54720">MAGNPLISTIQYVAGTRSSFLLSEIIRYLDAPMTVDEIYRAIAPELPRLGLAATRRGGDVEINRLLPGDGGRGRTSTFLEKRELPPVLATAIEEYITKKVGKPWDDPVTAERLRKAITAQKDDYWKPLHKRSLRYTKGYSVLGYLAYHFPVYFMQTEHLLLRLFEEGFLKKSMTILDAGTGPGVVPLAIADFFSRLDGVKASVYAIEQSEEHIEAFLSLRDAFVPRGGPVSVKPPKQADIRDPLPAGLPERFDLIVFSNVLGELADRSGDPRAGIVGRFAERLSPDGAILIIEPADEINSTRMRTLAAGLEPAGLVVHSPCPLFRGTACKAPRCWSFATAPAIRPTRLMETLARCDEPYRYINTDIKYSYAVLRRAAIPRDGLRLSSAAKFLQLSKLHLHVGKRVNTMVAKMSGELGDAKTRLFKVCDGTAKAPVYAVLPAFHKTAENEALLSAGYGTVLELRGVLVRYNRAHDAWNLLVNRNTEVREPDRHGE</sequence>
<evidence type="ECO:0000259" key="2">
    <source>
        <dbReference type="Pfam" id="PF26487"/>
    </source>
</evidence>
<dbReference type="SUPFAM" id="SSF53335">
    <property type="entry name" value="S-adenosyl-L-methionine-dependent methyltransferases"/>
    <property type="match status" value="1"/>
</dbReference>
<evidence type="ECO:0000313" key="4">
    <source>
        <dbReference type="Proteomes" id="UP000010824"/>
    </source>
</evidence>
<dbReference type="RefSeq" id="WP_015284822.1">
    <property type="nucleotide sequence ID" value="NC_019943.1"/>
</dbReference>
<evidence type="ECO:0000259" key="1">
    <source>
        <dbReference type="Pfam" id="PF26486"/>
    </source>
</evidence>
<gene>
    <name evidence="3" type="ordered locus">Metfor_0798</name>
</gene>
<dbReference type="HOGENOM" id="CLU_584778_0_0_2"/>